<dbReference type="EMBL" id="JBBPBM010002675">
    <property type="protein sequence ID" value="KAK8475570.1"/>
    <property type="molecule type" value="Genomic_DNA"/>
</dbReference>
<dbReference type="PANTHER" id="PTHR48429:SF1">
    <property type="entry name" value="AGENET DOMAIN-CONTAINING PROTEIN"/>
    <property type="match status" value="1"/>
</dbReference>
<keyword evidence="2" id="KW-1185">Reference proteome</keyword>
<accession>A0ABR1Z7M9</accession>
<organism evidence="1 2">
    <name type="scientific">Hibiscus sabdariffa</name>
    <name type="common">roselle</name>
    <dbReference type="NCBI Taxonomy" id="183260"/>
    <lineage>
        <taxon>Eukaryota</taxon>
        <taxon>Viridiplantae</taxon>
        <taxon>Streptophyta</taxon>
        <taxon>Embryophyta</taxon>
        <taxon>Tracheophyta</taxon>
        <taxon>Spermatophyta</taxon>
        <taxon>Magnoliopsida</taxon>
        <taxon>eudicotyledons</taxon>
        <taxon>Gunneridae</taxon>
        <taxon>Pentapetalae</taxon>
        <taxon>rosids</taxon>
        <taxon>malvids</taxon>
        <taxon>Malvales</taxon>
        <taxon>Malvaceae</taxon>
        <taxon>Malvoideae</taxon>
        <taxon>Hibiscus</taxon>
    </lineage>
</organism>
<comment type="caution">
    <text evidence="1">The sequence shown here is derived from an EMBL/GenBank/DDBJ whole genome shotgun (WGS) entry which is preliminary data.</text>
</comment>
<protein>
    <submittedName>
        <fullName evidence="1">Uncharacterized protein</fullName>
    </submittedName>
</protein>
<evidence type="ECO:0000313" key="1">
    <source>
        <dbReference type="EMBL" id="KAK8475570.1"/>
    </source>
</evidence>
<sequence length="107" mass="11787">MPLSSDAPSKRTSTSNAKSERSSKPKLAPASGKAAKIEEEKGFDDNSMKTISEAEPRRSNRRIQPTSRYAYGSCLLSTALGRPTKLIAHLENSLCFTRQKSQKSKQE</sequence>
<name>A0ABR1Z7M9_9ROSI</name>
<dbReference type="Proteomes" id="UP001472677">
    <property type="component" value="Unassembled WGS sequence"/>
</dbReference>
<dbReference type="PANTHER" id="PTHR48429">
    <property type="entry name" value="AGENET DOMAIN-CONTAINING PROTEIN"/>
    <property type="match status" value="1"/>
</dbReference>
<evidence type="ECO:0000313" key="2">
    <source>
        <dbReference type="Proteomes" id="UP001472677"/>
    </source>
</evidence>
<gene>
    <name evidence="1" type="ORF">V6N12_017749</name>
</gene>
<dbReference type="InterPro" id="IPR055274">
    <property type="entry name" value="SWO1"/>
</dbReference>
<reference evidence="1 2" key="1">
    <citation type="journal article" date="2024" name="G3 (Bethesda)">
        <title>Genome assembly of Hibiscus sabdariffa L. provides insights into metabolisms of medicinal natural products.</title>
        <authorList>
            <person name="Kim T."/>
        </authorList>
    </citation>
    <scope>NUCLEOTIDE SEQUENCE [LARGE SCALE GENOMIC DNA]</scope>
    <source>
        <strain evidence="1">TK-2024</strain>
        <tissue evidence="1">Old leaves</tissue>
    </source>
</reference>
<proteinExistence type="predicted"/>